<feature type="chain" id="PRO_5040147709" description="Glucans biosynthesis protein G" evidence="6">
    <location>
        <begin position="26"/>
        <end position="519"/>
    </location>
</feature>
<protein>
    <recommendedName>
        <fullName evidence="4">Glucans biosynthesis protein G</fullName>
    </recommendedName>
</protein>
<comment type="pathway">
    <text evidence="2">Glycan metabolism; osmoregulated periplasmic glucan (OPG) biosynthesis.</text>
</comment>
<feature type="signal peptide" evidence="6">
    <location>
        <begin position="1"/>
        <end position="25"/>
    </location>
</feature>
<comment type="similarity">
    <text evidence="3">Belongs to the OpgD/OpgG family.</text>
</comment>
<dbReference type="PANTHER" id="PTHR30504">
    <property type="entry name" value="GLUCANS BIOSYNTHESIS PROTEIN"/>
    <property type="match status" value="1"/>
</dbReference>
<evidence type="ECO:0000256" key="1">
    <source>
        <dbReference type="ARBA" id="ARBA00004418"/>
    </source>
</evidence>
<proteinExistence type="inferred from homology"/>
<gene>
    <name evidence="8" type="ORF">LL252_10675</name>
</gene>
<dbReference type="GO" id="GO:0030288">
    <property type="term" value="C:outer membrane-bounded periplasmic space"/>
    <property type="evidence" value="ECO:0007669"/>
    <property type="project" value="TreeGrafter"/>
</dbReference>
<dbReference type="PIRSF" id="PIRSF006281">
    <property type="entry name" value="MdoG"/>
    <property type="match status" value="1"/>
</dbReference>
<evidence type="ECO:0000313" key="8">
    <source>
        <dbReference type="EMBL" id="MCC4309034.1"/>
    </source>
</evidence>
<evidence type="ECO:0000256" key="2">
    <source>
        <dbReference type="ARBA" id="ARBA00005001"/>
    </source>
</evidence>
<dbReference type="AlphaFoldDB" id="A0A9Q3UPD4"/>
<organism evidence="8 9">
    <name type="scientific">Alloalcanivorax marinus</name>
    <dbReference type="NCBI Taxonomy" id="1177169"/>
    <lineage>
        <taxon>Bacteria</taxon>
        <taxon>Pseudomonadati</taxon>
        <taxon>Pseudomonadota</taxon>
        <taxon>Gammaproteobacteria</taxon>
        <taxon>Oceanospirillales</taxon>
        <taxon>Alcanivoracaceae</taxon>
        <taxon>Alloalcanivorax</taxon>
    </lineage>
</organism>
<dbReference type="InterPro" id="IPR014756">
    <property type="entry name" value="Ig_E-set"/>
</dbReference>
<dbReference type="GO" id="GO:0003824">
    <property type="term" value="F:catalytic activity"/>
    <property type="evidence" value="ECO:0007669"/>
    <property type="project" value="InterPro"/>
</dbReference>
<comment type="caution">
    <text evidence="8">The sequence shown here is derived from an EMBL/GenBank/DDBJ whole genome shotgun (WGS) entry which is preliminary data.</text>
</comment>
<dbReference type="SUPFAM" id="SSF81296">
    <property type="entry name" value="E set domains"/>
    <property type="match status" value="1"/>
</dbReference>
<evidence type="ECO:0000256" key="5">
    <source>
        <dbReference type="ARBA" id="ARBA00022764"/>
    </source>
</evidence>
<dbReference type="InterPro" id="IPR013783">
    <property type="entry name" value="Ig-like_fold"/>
</dbReference>
<dbReference type="InterPro" id="IPR014438">
    <property type="entry name" value="Glucan_biosyn_MdoG/MdoD"/>
</dbReference>
<evidence type="ECO:0000259" key="7">
    <source>
        <dbReference type="Pfam" id="PF04349"/>
    </source>
</evidence>
<evidence type="ECO:0000313" key="9">
    <source>
        <dbReference type="Proteomes" id="UP001108027"/>
    </source>
</evidence>
<dbReference type="Proteomes" id="UP001108027">
    <property type="component" value="Unassembled WGS sequence"/>
</dbReference>
<dbReference type="GO" id="GO:0051274">
    <property type="term" value="P:beta-glucan biosynthetic process"/>
    <property type="evidence" value="ECO:0007669"/>
    <property type="project" value="TreeGrafter"/>
</dbReference>
<reference evidence="8" key="1">
    <citation type="submission" date="2021-10" db="EMBL/GenBank/DDBJ databases">
        <title>The diversity and Nitrogen Metabolism of Culturable Nitrate-Utilizing Bacteria Within the Oxygen Minimum Zone of the Changjiang (Yangtze River)Estuary.</title>
        <authorList>
            <person name="Zhang D."/>
            <person name="Zheng J."/>
            <person name="Liu S."/>
            <person name="He W."/>
        </authorList>
    </citation>
    <scope>NUCLEOTIDE SEQUENCE</scope>
    <source>
        <strain evidence="8">FXH-223</strain>
    </source>
</reference>
<sequence>MERCRRGLVLLPALMCWLFSAQVSAQGFGFQDVIDKAREKAGESYQAPTPVPQFLQELSQEQYQGIRFKSENSLWRESGSHFQVSLMSPGLYFKHAVKLNVVDAQGVHDLPYDKNNFTYTSEELARRVPADLGYGGFRLTYPDADAENGRRAFMVFAGASYFRAIGKNNHFGLSARGIAVNTGLPSGEQFPSFTEFWLIRPNAKADTLTLYALLDGRSLTGAYQFDIRLGDAAVMDVKSRLFIRNDIEKLGVAPLTSMFFYGGNTARPVGEWRPRVHDSDGLLMHDGGSGEWLWRPLLNPKNLKIDYFSAAQVQGFGLMQRQTRFDDFQDFGAHYHERPSAWVQPKGEWGKGRVSLVQLPSNNEVNNNIVAFWTPDEPVRQGQTLAYDYQLKVGAPTVSGSDRASAVKTFVGDGNRAGGGNVEGAYRIVVDFAGGPLKDVPGNAPVTSDVIAEGDGEVIEHFVEFLAPVNRWRVSILARPAADQPLSLRAFLKKGEDTVSETWSYEIPVNNDILGGDAR</sequence>
<keyword evidence="6" id="KW-0732">Signal</keyword>
<evidence type="ECO:0000256" key="4">
    <source>
        <dbReference type="ARBA" id="ARBA00015376"/>
    </source>
</evidence>
<dbReference type="SUPFAM" id="SSF74650">
    <property type="entry name" value="Galactose mutarotase-like"/>
    <property type="match status" value="1"/>
</dbReference>
<dbReference type="PANTHER" id="PTHR30504:SF4">
    <property type="entry name" value="GLUCANS BIOSYNTHESIS PROTEIN G"/>
    <property type="match status" value="1"/>
</dbReference>
<feature type="domain" description="Glucan biosynthesis periplasmic MdoG C-terminal" evidence="7">
    <location>
        <begin position="28"/>
        <end position="506"/>
    </location>
</feature>
<dbReference type="EMBL" id="JAJGNA010000011">
    <property type="protein sequence ID" value="MCC4309034.1"/>
    <property type="molecule type" value="Genomic_DNA"/>
</dbReference>
<dbReference type="InterPro" id="IPR007444">
    <property type="entry name" value="Glucan_biosyn_MdoG_C"/>
</dbReference>
<evidence type="ECO:0000256" key="6">
    <source>
        <dbReference type="SAM" id="SignalP"/>
    </source>
</evidence>
<dbReference type="Gene3D" id="2.60.40.10">
    <property type="entry name" value="Immunoglobulins"/>
    <property type="match status" value="1"/>
</dbReference>
<dbReference type="InterPro" id="IPR014718">
    <property type="entry name" value="GH-type_carb-bd"/>
</dbReference>
<comment type="subcellular location">
    <subcellularLocation>
        <location evidence="1">Periplasm</location>
    </subcellularLocation>
</comment>
<name>A0A9Q3UPD4_9GAMM</name>
<keyword evidence="9" id="KW-1185">Reference proteome</keyword>
<evidence type="ECO:0000256" key="3">
    <source>
        <dbReference type="ARBA" id="ARBA00009284"/>
    </source>
</evidence>
<dbReference type="RefSeq" id="WP_228233986.1">
    <property type="nucleotide sequence ID" value="NZ_JAJGNA010000011.1"/>
</dbReference>
<dbReference type="Pfam" id="PF04349">
    <property type="entry name" value="MdoG"/>
    <property type="match status" value="1"/>
</dbReference>
<keyword evidence="5" id="KW-0574">Periplasm</keyword>
<dbReference type="Gene3D" id="2.70.98.10">
    <property type="match status" value="1"/>
</dbReference>
<dbReference type="InterPro" id="IPR011013">
    <property type="entry name" value="Gal_mutarotase_sf_dom"/>
</dbReference>
<accession>A0A9Q3UPD4</accession>
<dbReference type="GO" id="GO:0030246">
    <property type="term" value="F:carbohydrate binding"/>
    <property type="evidence" value="ECO:0007669"/>
    <property type="project" value="InterPro"/>
</dbReference>